<organism evidence="2 3">
    <name type="scientific">Toxoplasma gondii GAB2-2007-GAL-DOM2</name>
    <dbReference type="NCBI Taxonomy" id="1130820"/>
    <lineage>
        <taxon>Eukaryota</taxon>
        <taxon>Sar</taxon>
        <taxon>Alveolata</taxon>
        <taxon>Apicomplexa</taxon>
        <taxon>Conoidasida</taxon>
        <taxon>Coccidia</taxon>
        <taxon>Eucoccidiorida</taxon>
        <taxon>Eimeriorina</taxon>
        <taxon>Sarcocystidae</taxon>
        <taxon>Toxoplasma</taxon>
    </lineage>
</organism>
<dbReference type="Pfam" id="PF04092">
    <property type="entry name" value="SAG"/>
    <property type="match status" value="2"/>
</dbReference>
<dbReference type="InterPro" id="IPR028352">
    <property type="entry name" value="Surface_antig_SAG1"/>
</dbReference>
<proteinExistence type="predicted"/>
<evidence type="ECO:0000313" key="3">
    <source>
        <dbReference type="Proteomes" id="UP000028837"/>
    </source>
</evidence>
<dbReference type="Proteomes" id="UP000028837">
    <property type="component" value="Unassembled WGS sequence"/>
</dbReference>
<evidence type="ECO:0000313" key="2">
    <source>
        <dbReference type="EMBL" id="KFG30404.1"/>
    </source>
</evidence>
<protein>
    <submittedName>
        <fullName evidence="2">SAG-related sequence SRS19D</fullName>
    </submittedName>
</protein>
<feature type="domain" description="SRS" evidence="1">
    <location>
        <begin position="66"/>
        <end position="212"/>
    </location>
</feature>
<dbReference type="EMBL" id="AHZU02001632">
    <property type="protein sequence ID" value="KFG30404.1"/>
    <property type="molecule type" value="Genomic_DNA"/>
</dbReference>
<evidence type="ECO:0000259" key="1">
    <source>
        <dbReference type="Pfam" id="PF04092"/>
    </source>
</evidence>
<comment type="caution">
    <text evidence="2">The sequence shown here is derived from an EMBL/GenBank/DDBJ whole genome shotgun (WGS) entry which is preliminary data.</text>
</comment>
<sequence>MARTQMTRRLGGGFRPRASKLMAICLGGIALFSTGQAVSDTFLEGLQSRSLQQSSVQTGPTFGDGVATCELKAAAEQAAAASANALILSKGKLTAKLVCSGDGNAAVPKNLTTVCNPGKADDTEKCRFGTATVSQGTEDELKTLLGVNSDVNWKMISTSGTDNQGQTWTLTLNEGDLPFKDTPFFVGCKKTAEGKARASGDSPDSCKVPVHVEARASAEINNVVTCAYGQKSNEKALQVELTADQRSVTINCGSVGSPMPADPTTQYCEPGDAESGTCKGKNYVDVLPKFEASWVKHDSQKHSITLTIPDSGFPLENQKIRLACAVKEAPETKADAETTTDTFGQKSSICNVSVTVRAANFASSAISIMNAAANAFGAVAVAGVLVGFF</sequence>
<reference evidence="2 3" key="1">
    <citation type="submission" date="2014-02" db="EMBL/GenBank/DDBJ databases">
        <authorList>
            <person name="Sibley D."/>
            <person name="Venepally P."/>
            <person name="Karamycheva S."/>
            <person name="Hadjithomas M."/>
            <person name="Khan A."/>
            <person name="Brunk B."/>
            <person name="Roos D."/>
            <person name="Caler E."/>
            <person name="Lorenzi H."/>
        </authorList>
    </citation>
    <scope>NUCLEOTIDE SEQUENCE [LARGE SCALE GENOMIC DNA]</scope>
    <source>
        <strain evidence="2 3">GAB2-2007-GAL-DOM2</strain>
    </source>
</reference>
<dbReference type="AlphaFoldDB" id="A0A086JE36"/>
<dbReference type="InterPro" id="IPR007226">
    <property type="entry name" value="SRS_dom"/>
</dbReference>
<accession>A0A086JE36</accession>
<dbReference type="SUPFAM" id="SSF74877">
    <property type="entry name" value="Major surface antigen p30, SAG1"/>
    <property type="match status" value="2"/>
</dbReference>
<dbReference type="InterPro" id="IPR036755">
    <property type="entry name" value="SRS_dom_sf"/>
</dbReference>
<feature type="domain" description="SRS" evidence="1">
    <location>
        <begin position="222"/>
        <end position="356"/>
    </location>
</feature>
<dbReference type="PRINTS" id="PR01801">
    <property type="entry name" value="SURFCEANTIGN"/>
</dbReference>
<dbReference type="GO" id="GO:0016020">
    <property type="term" value="C:membrane"/>
    <property type="evidence" value="ECO:0007669"/>
    <property type="project" value="InterPro"/>
</dbReference>
<dbReference type="VEuPathDB" id="ToxoDB:TGDOM2_301170"/>
<dbReference type="OrthoDB" id="330519at2759"/>
<name>A0A086JE36_TOXGO</name>
<dbReference type="Gene3D" id="2.60.40.1320">
    <property type="entry name" value="SRS domain"/>
    <property type="match status" value="2"/>
</dbReference>
<gene>
    <name evidence="2" type="ORF">TGDOM2_301170</name>
</gene>